<evidence type="ECO:0000256" key="2">
    <source>
        <dbReference type="ARBA" id="ARBA00023125"/>
    </source>
</evidence>
<dbReference type="Gene3D" id="1.10.10.10">
    <property type="entry name" value="Winged helix-like DNA-binding domain superfamily/Winged helix DNA-binding domain"/>
    <property type="match status" value="1"/>
</dbReference>
<protein>
    <submittedName>
        <fullName evidence="6">GntR family transcriptional regulator</fullName>
    </submittedName>
</protein>
<evidence type="ECO:0000313" key="6">
    <source>
        <dbReference type="EMBL" id="TQV77876.1"/>
    </source>
</evidence>
<feature type="compositionally biased region" description="Gly residues" evidence="4">
    <location>
        <begin position="22"/>
        <end position="35"/>
    </location>
</feature>
<evidence type="ECO:0000259" key="5">
    <source>
        <dbReference type="PROSITE" id="PS50949"/>
    </source>
</evidence>
<dbReference type="InterPro" id="IPR000524">
    <property type="entry name" value="Tscrpt_reg_HTH_GntR"/>
</dbReference>
<feature type="domain" description="HTH gntR-type" evidence="5">
    <location>
        <begin position="72"/>
        <end position="139"/>
    </location>
</feature>
<dbReference type="SMART" id="SM00345">
    <property type="entry name" value="HTH_GNTR"/>
    <property type="match status" value="1"/>
</dbReference>
<reference evidence="6 7" key="1">
    <citation type="submission" date="2019-06" db="EMBL/GenBank/DDBJ databases">
        <title>Whole genome sequence for Rhodospirillaceae sp. R148.</title>
        <authorList>
            <person name="Wang G."/>
        </authorList>
    </citation>
    <scope>NUCLEOTIDE SEQUENCE [LARGE SCALE GENOMIC DNA]</scope>
    <source>
        <strain evidence="6 7">R148</strain>
    </source>
</reference>
<evidence type="ECO:0000256" key="1">
    <source>
        <dbReference type="ARBA" id="ARBA00023015"/>
    </source>
</evidence>
<keyword evidence="1" id="KW-0805">Transcription regulation</keyword>
<evidence type="ECO:0000256" key="4">
    <source>
        <dbReference type="SAM" id="MobiDB-lite"/>
    </source>
</evidence>
<dbReference type="Gene3D" id="1.20.120.530">
    <property type="entry name" value="GntR ligand-binding domain-like"/>
    <property type="match status" value="1"/>
</dbReference>
<dbReference type="CDD" id="cd07377">
    <property type="entry name" value="WHTH_GntR"/>
    <property type="match status" value="1"/>
</dbReference>
<feature type="compositionally biased region" description="Low complexity" evidence="4">
    <location>
        <begin position="43"/>
        <end position="54"/>
    </location>
</feature>
<dbReference type="SUPFAM" id="SSF48008">
    <property type="entry name" value="GntR ligand-binding domain-like"/>
    <property type="match status" value="1"/>
</dbReference>
<dbReference type="PANTHER" id="PTHR43537">
    <property type="entry name" value="TRANSCRIPTIONAL REGULATOR, GNTR FAMILY"/>
    <property type="match status" value="1"/>
</dbReference>
<keyword evidence="3" id="KW-0804">Transcription</keyword>
<keyword evidence="7" id="KW-1185">Reference proteome</keyword>
<name>A0A545TL06_9PROT</name>
<dbReference type="InterPro" id="IPR036388">
    <property type="entry name" value="WH-like_DNA-bd_sf"/>
</dbReference>
<sequence>MPSTNAKPAKKSREKSSRRASGGLGSGGRASGGRASGEKSGQSSDPAAGSSRRPAPVPSPAEGFNGAFSLPPGPALDICLRLQNAIIEHRLQPGTRLSEDEVGEIYGAGRTVVRSALQALAHSGLLEIRRNRGASVAKPTVGDAHEVFEARALIEPEVARRAAARITDTDLTRLEAHIEAEHQALADNDMGRALALSGLFHIDIAEIAEHSVYAAMIQSLITKSSLIIALYWVRPDTACESHAHHALLDAFANKDGDAAHDLMRSHLIDLHSGLNLKPPVRKKTSLAEALAGS</sequence>
<feature type="region of interest" description="Disordered" evidence="4">
    <location>
        <begin position="1"/>
        <end position="68"/>
    </location>
</feature>
<dbReference type="SUPFAM" id="SSF46785">
    <property type="entry name" value="Winged helix' DNA-binding domain"/>
    <property type="match status" value="1"/>
</dbReference>
<dbReference type="InterPro" id="IPR036390">
    <property type="entry name" value="WH_DNA-bd_sf"/>
</dbReference>
<dbReference type="SMART" id="SM00895">
    <property type="entry name" value="FCD"/>
    <property type="match status" value="1"/>
</dbReference>
<dbReference type="GO" id="GO:0003700">
    <property type="term" value="F:DNA-binding transcription factor activity"/>
    <property type="evidence" value="ECO:0007669"/>
    <property type="project" value="InterPro"/>
</dbReference>
<organism evidence="6 7">
    <name type="scientific">Denitrobaculum tricleocarpae</name>
    <dbReference type="NCBI Taxonomy" id="2591009"/>
    <lineage>
        <taxon>Bacteria</taxon>
        <taxon>Pseudomonadati</taxon>
        <taxon>Pseudomonadota</taxon>
        <taxon>Alphaproteobacteria</taxon>
        <taxon>Rhodospirillales</taxon>
        <taxon>Rhodospirillaceae</taxon>
        <taxon>Denitrobaculum</taxon>
    </lineage>
</organism>
<dbReference type="GO" id="GO:0003677">
    <property type="term" value="F:DNA binding"/>
    <property type="evidence" value="ECO:0007669"/>
    <property type="project" value="UniProtKB-KW"/>
</dbReference>
<evidence type="ECO:0000256" key="3">
    <source>
        <dbReference type="ARBA" id="ARBA00023163"/>
    </source>
</evidence>
<evidence type="ECO:0000313" key="7">
    <source>
        <dbReference type="Proteomes" id="UP000315252"/>
    </source>
</evidence>
<keyword evidence="2" id="KW-0238">DNA-binding</keyword>
<dbReference type="RefSeq" id="WP_142898219.1">
    <property type="nucleotide sequence ID" value="NZ_ML660058.1"/>
</dbReference>
<dbReference type="EMBL" id="VHSH01000007">
    <property type="protein sequence ID" value="TQV77876.1"/>
    <property type="molecule type" value="Genomic_DNA"/>
</dbReference>
<dbReference type="AlphaFoldDB" id="A0A545TL06"/>
<gene>
    <name evidence="6" type="ORF">FKG95_20230</name>
</gene>
<dbReference type="Proteomes" id="UP000315252">
    <property type="component" value="Unassembled WGS sequence"/>
</dbReference>
<dbReference type="PANTHER" id="PTHR43537:SF53">
    <property type="entry name" value="HTH-TYPE TRANSCRIPTIONAL REPRESSOR NANR"/>
    <property type="match status" value="1"/>
</dbReference>
<comment type="caution">
    <text evidence="6">The sequence shown here is derived from an EMBL/GenBank/DDBJ whole genome shotgun (WGS) entry which is preliminary data.</text>
</comment>
<dbReference type="OrthoDB" id="7618373at2"/>
<dbReference type="PROSITE" id="PS50949">
    <property type="entry name" value="HTH_GNTR"/>
    <property type="match status" value="1"/>
</dbReference>
<dbReference type="InterPro" id="IPR011711">
    <property type="entry name" value="GntR_C"/>
</dbReference>
<accession>A0A545TL06</accession>
<feature type="compositionally biased region" description="Basic residues" evidence="4">
    <location>
        <begin position="8"/>
        <end position="18"/>
    </location>
</feature>
<dbReference type="Pfam" id="PF00392">
    <property type="entry name" value="GntR"/>
    <property type="match status" value="1"/>
</dbReference>
<dbReference type="Pfam" id="PF07729">
    <property type="entry name" value="FCD"/>
    <property type="match status" value="1"/>
</dbReference>
<proteinExistence type="predicted"/>
<dbReference type="InterPro" id="IPR008920">
    <property type="entry name" value="TF_FadR/GntR_C"/>
</dbReference>